<dbReference type="PROSITE" id="PS51257">
    <property type="entry name" value="PROKAR_LIPOPROTEIN"/>
    <property type="match status" value="1"/>
</dbReference>
<dbReference type="GO" id="GO:0004622">
    <property type="term" value="F:phosphatidylcholine lysophospholipase activity"/>
    <property type="evidence" value="ECO:0007669"/>
    <property type="project" value="TreeGrafter"/>
</dbReference>
<comment type="caution">
    <text evidence="2">The sequence shown here is derived from an EMBL/GenBank/DDBJ whole genome shotgun (WGS) entry which is preliminary data.</text>
</comment>
<dbReference type="Proteomes" id="UP000294192">
    <property type="component" value="Unassembled WGS sequence"/>
</dbReference>
<dbReference type="PANTHER" id="PTHR30383">
    <property type="entry name" value="THIOESTERASE 1/PROTEASE 1/LYSOPHOSPHOLIPASE L1"/>
    <property type="match status" value="1"/>
</dbReference>
<organism evidence="2 3">
    <name type="scientific">Mycoplasma marinum</name>
    <dbReference type="NCBI Taxonomy" id="1937190"/>
    <lineage>
        <taxon>Bacteria</taxon>
        <taxon>Bacillati</taxon>
        <taxon>Mycoplasmatota</taxon>
        <taxon>Mollicutes</taxon>
        <taxon>Mycoplasmataceae</taxon>
        <taxon>Mycoplasma</taxon>
    </lineage>
</organism>
<name>A0A4R0XUJ0_9MOLU</name>
<reference evidence="2 3" key="1">
    <citation type="submission" date="2018-02" db="EMBL/GenBank/DDBJ databases">
        <title>Mycoplasma marinum and Mycoplasma todarodis sp. nov., moderately halophilic and psychrotolerant mycoplasmas isolated from cephalopods.</title>
        <authorList>
            <person name="Viver T."/>
        </authorList>
    </citation>
    <scope>NUCLEOTIDE SEQUENCE [LARGE SCALE GENOMIC DNA]</scope>
    <source>
        <strain evidence="2 3">PE</strain>
    </source>
</reference>
<evidence type="ECO:0000313" key="3">
    <source>
        <dbReference type="Proteomes" id="UP000294192"/>
    </source>
</evidence>
<proteinExistence type="predicted"/>
<protein>
    <recommendedName>
        <fullName evidence="1">SGNH hydrolase-type esterase domain-containing protein</fullName>
    </recommendedName>
</protein>
<dbReference type="Pfam" id="PF13472">
    <property type="entry name" value="Lipase_GDSL_2"/>
    <property type="match status" value="1"/>
</dbReference>
<feature type="domain" description="SGNH hydrolase-type esterase" evidence="1">
    <location>
        <begin position="83"/>
        <end position="349"/>
    </location>
</feature>
<sequence length="564" mass="62561">MKKNKKIIMGTFTGAAVIAMPIITVVSCGHKKDETIIRKPKYSNNQKVDLASLIREKNQKFIYENDDDSNPILDYKKIKIVSLGDSVSAGYSQLDEKDHRGYSNNGKISGISYGSYIARALNKNNKLSEFNNFGIGGATTDTLRSQLDPKYKLNGNSETRSNLINAKLVFPEKGEKERFTKIQEKLREADFVTISIGANDILYSLKIGGLTINEILAKGTDKINMSGGINSLITYDKKEFNAAVKKAQNNLMAIISRIKSFNSKVKIVIVGYPMPITQLSSIIKIVRDSDGCSLAEKLLKTLDGIGGRIANQFNTVDFIDGYIENTWDKNSITLAPELLDIHPGARGYKMIAATILSRLTGITNTKIDERNAFLPTDSKVRLKGFYGDSIKEYTDINFPLTKEEEKVDGLAKPYKLFRFATNLIAKIVRTNNASNSLTTDLIKNYGNTSMADNAKYLFPFIKQLFKSAELGLNSNEEIVKKGVEQDIKFIIASFLNIASKFKTGIPTDPNSIYGLMKIFVPEISNGGMPLIKKLLDANMDANILNEKAIKNIIANGPAKDYLKQ</sequence>
<evidence type="ECO:0000259" key="1">
    <source>
        <dbReference type="Pfam" id="PF13472"/>
    </source>
</evidence>
<keyword evidence="3" id="KW-1185">Reference proteome</keyword>
<dbReference type="SUPFAM" id="SSF52266">
    <property type="entry name" value="SGNH hydrolase"/>
    <property type="match status" value="1"/>
</dbReference>
<dbReference type="InterPro" id="IPR036514">
    <property type="entry name" value="SGNH_hydro_sf"/>
</dbReference>
<dbReference type="EMBL" id="PSZO01000006">
    <property type="protein sequence ID" value="TCG11467.1"/>
    <property type="molecule type" value="Genomic_DNA"/>
</dbReference>
<dbReference type="OrthoDB" id="399880at2"/>
<dbReference type="InterPro" id="IPR051532">
    <property type="entry name" value="Ester_Hydrolysis_Enzymes"/>
</dbReference>
<dbReference type="InterPro" id="IPR013830">
    <property type="entry name" value="SGNH_hydro"/>
</dbReference>
<gene>
    <name evidence="2" type="ORF">C4B24_01775</name>
</gene>
<dbReference type="PANTHER" id="PTHR30383:SF5">
    <property type="entry name" value="SGNH HYDROLASE-TYPE ESTERASE DOMAIN-CONTAINING PROTEIN"/>
    <property type="match status" value="1"/>
</dbReference>
<dbReference type="AlphaFoldDB" id="A0A4R0XUJ0"/>
<accession>A0A4R0XUJ0</accession>
<dbReference type="RefSeq" id="WP_131598754.1">
    <property type="nucleotide sequence ID" value="NZ_PSZO01000006.1"/>
</dbReference>
<evidence type="ECO:0000313" key="2">
    <source>
        <dbReference type="EMBL" id="TCG11467.1"/>
    </source>
</evidence>
<dbReference type="Gene3D" id="3.40.50.1110">
    <property type="entry name" value="SGNH hydrolase"/>
    <property type="match status" value="1"/>
</dbReference>